<accession>A0ABV4EMP2</accession>
<evidence type="ECO:0008006" key="3">
    <source>
        <dbReference type="Google" id="ProtNLM"/>
    </source>
</evidence>
<evidence type="ECO:0000313" key="2">
    <source>
        <dbReference type="Proteomes" id="UP001565435"/>
    </source>
</evidence>
<dbReference type="InterPro" id="IPR025671">
    <property type="entry name" value="HXXEE"/>
</dbReference>
<evidence type="ECO:0000313" key="1">
    <source>
        <dbReference type="EMBL" id="MEY9259822.1"/>
    </source>
</evidence>
<dbReference type="Proteomes" id="UP001565435">
    <property type="component" value="Unassembled WGS sequence"/>
</dbReference>
<protein>
    <recommendedName>
        <fullName evidence="3">HXXEE domain-containing protein</fullName>
    </recommendedName>
</protein>
<proteinExistence type="predicted"/>
<gene>
    <name evidence="1" type="ORF">ABH903_002859</name>
</gene>
<organism evidence="1 2">
    <name type="scientific">Brevibacterium epidermidis</name>
    <dbReference type="NCBI Taxonomy" id="1698"/>
    <lineage>
        <taxon>Bacteria</taxon>
        <taxon>Bacillati</taxon>
        <taxon>Actinomycetota</taxon>
        <taxon>Actinomycetes</taxon>
        <taxon>Micrococcales</taxon>
        <taxon>Brevibacteriaceae</taxon>
        <taxon>Brevibacterium</taxon>
    </lineage>
</organism>
<keyword evidence="2" id="KW-1185">Reference proteome</keyword>
<dbReference type="EMBL" id="JBGBYS010000019">
    <property type="protein sequence ID" value="MEY9259822.1"/>
    <property type="molecule type" value="Genomic_DNA"/>
</dbReference>
<comment type="caution">
    <text evidence="1">The sequence shown here is derived from an EMBL/GenBank/DDBJ whole genome shotgun (WGS) entry which is preliminary data.</text>
</comment>
<reference evidence="1 2" key="1">
    <citation type="submission" date="2024-07" db="EMBL/GenBank/DDBJ databases">
        <title>Mealworm larvae gut microbial communities from Newark, Delaware, USA.</title>
        <authorList>
            <person name="Blenner M."/>
        </authorList>
    </citation>
    <scope>NUCLEOTIDE SEQUENCE [LARGE SCALE GENOMIC DNA]</scope>
    <source>
        <strain evidence="1 2">UD i117</strain>
    </source>
</reference>
<sequence length="179" mass="18972">MRGPIVLFASWALHDAEEALTFPASADYIADLTGVDVVRMTTKQSVAAIGLVGAALAAAGIRGMRTRGDSRFYRSSVAGLETHVFTHLLSAVAARRYTSGVITAVPVMWPGAAYARRELAALGKPLTAADWRLGAPTMGAVALAAHVLVRIDWLSLLRSRRSRLRRSRGCEASAVADAG</sequence>
<name>A0ABV4EMP2_BREEP</name>
<dbReference type="RefSeq" id="WP_370036880.1">
    <property type="nucleotide sequence ID" value="NZ_JBGBYS010000019.1"/>
</dbReference>
<dbReference type="Pfam" id="PF13787">
    <property type="entry name" value="HXXEE"/>
    <property type="match status" value="1"/>
</dbReference>